<dbReference type="Proteomes" id="UP000245207">
    <property type="component" value="Unassembled WGS sequence"/>
</dbReference>
<reference evidence="1 2" key="1">
    <citation type="journal article" date="2018" name="Mol. Plant">
        <title>The genome of Artemisia annua provides insight into the evolution of Asteraceae family and artemisinin biosynthesis.</title>
        <authorList>
            <person name="Shen Q."/>
            <person name="Zhang L."/>
            <person name="Liao Z."/>
            <person name="Wang S."/>
            <person name="Yan T."/>
            <person name="Shi P."/>
            <person name="Liu M."/>
            <person name="Fu X."/>
            <person name="Pan Q."/>
            <person name="Wang Y."/>
            <person name="Lv Z."/>
            <person name="Lu X."/>
            <person name="Zhang F."/>
            <person name="Jiang W."/>
            <person name="Ma Y."/>
            <person name="Chen M."/>
            <person name="Hao X."/>
            <person name="Li L."/>
            <person name="Tang Y."/>
            <person name="Lv G."/>
            <person name="Zhou Y."/>
            <person name="Sun X."/>
            <person name="Brodelius P.E."/>
            <person name="Rose J.K.C."/>
            <person name="Tang K."/>
        </authorList>
    </citation>
    <scope>NUCLEOTIDE SEQUENCE [LARGE SCALE GENOMIC DNA]</scope>
    <source>
        <strain evidence="2">cv. Huhao1</strain>
        <tissue evidence="1">Leaf</tissue>
    </source>
</reference>
<keyword evidence="2" id="KW-1185">Reference proteome</keyword>
<evidence type="ECO:0000313" key="1">
    <source>
        <dbReference type="EMBL" id="PWA62387.1"/>
    </source>
</evidence>
<dbReference type="AlphaFoldDB" id="A0A2U1MMC7"/>
<accession>A0A2U1MMC7</accession>
<sequence length="168" mass="18546">MAVALFLKDSTLQGFYDLIKPLVLLVQINALKHLGVDVAKRTITAEGSVITTQAFVTRMSTGCKVEDPALLENIRVTIISNLLKCNQEKAVGEHEPLKKHDGVHIATHIHVEDDGPKRSEQMIISQGCSSVRLSGCLVSSANSFSRTFPIYVNHQSIRHADMKKEQKV</sequence>
<evidence type="ECO:0000313" key="2">
    <source>
        <dbReference type="Proteomes" id="UP000245207"/>
    </source>
</evidence>
<dbReference type="STRING" id="35608.A0A2U1MMC7"/>
<organism evidence="1 2">
    <name type="scientific">Artemisia annua</name>
    <name type="common">Sweet wormwood</name>
    <dbReference type="NCBI Taxonomy" id="35608"/>
    <lineage>
        <taxon>Eukaryota</taxon>
        <taxon>Viridiplantae</taxon>
        <taxon>Streptophyta</taxon>
        <taxon>Embryophyta</taxon>
        <taxon>Tracheophyta</taxon>
        <taxon>Spermatophyta</taxon>
        <taxon>Magnoliopsida</taxon>
        <taxon>eudicotyledons</taxon>
        <taxon>Gunneridae</taxon>
        <taxon>Pentapetalae</taxon>
        <taxon>asterids</taxon>
        <taxon>campanulids</taxon>
        <taxon>Asterales</taxon>
        <taxon>Asteraceae</taxon>
        <taxon>Asteroideae</taxon>
        <taxon>Anthemideae</taxon>
        <taxon>Artemisiinae</taxon>
        <taxon>Artemisia</taxon>
    </lineage>
</organism>
<comment type="caution">
    <text evidence="1">The sequence shown here is derived from an EMBL/GenBank/DDBJ whole genome shotgun (WGS) entry which is preliminary data.</text>
</comment>
<gene>
    <name evidence="1" type="ORF">CTI12_AA363170</name>
</gene>
<name>A0A2U1MMC7_ARTAN</name>
<proteinExistence type="predicted"/>
<dbReference type="EMBL" id="PKPP01004882">
    <property type="protein sequence ID" value="PWA62387.1"/>
    <property type="molecule type" value="Genomic_DNA"/>
</dbReference>
<protein>
    <submittedName>
        <fullName evidence="1">Uncharacterized protein</fullName>
    </submittedName>
</protein>